<evidence type="ECO:0000256" key="6">
    <source>
        <dbReference type="RuleBase" id="RU364112"/>
    </source>
</evidence>
<dbReference type="PANTHER" id="PTHR47870:SF4">
    <property type="entry name" value="CYTOCHROME C-TYPE BIOGENESIS PROTEIN CYCH"/>
    <property type="match status" value="1"/>
</dbReference>
<evidence type="ECO:0000259" key="8">
    <source>
        <dbReference type="Pfam" id="PF03918"/>
    </source>
</evidence>
<feature type="region of interest" description="Disordered" evidence="7">
    <location>
        <begin position="1"/>
        <end position="35"/>
    </location>
</feature>
<evidence type="ECO:0000256" key="2">
    <source>
        <dbReference type="ARBA" id="ARBA00022617"/>
    </source>
</evidence>
<dbReference type="Proteomes" id="UP000437736">
    <property type="component" value="Unassembled WGS sequence"/>
</dbReference>
<dbReference type="EMBL" id="WJHE01001085">
    <property type="protein sequence ID" value="MST34587.1"/>
    <property type="molecule type" value="Genomic_DNA"/>
</dbReference>
<keyword evidence="10" id="KW-1185">Reference proteome</keyword>
<accession>A0ABW9QZC9</accession>
<keyword evidence="3 6" id="KW-0479">Metal-binding</keyword>
<feature type="transmembrane region" description="Helical" evidence="6">
    <location>
        <begin position="74"/>
        <end position="91"/>
    </location>
</feature>
<dbReference type="Gene3D" id="1.10.8.640">
    <property type="entry name" value="Cytochrome C biogenesis protein"/>
    <property type="match status" value="1"/>
</dbReference>
<keyword evidence="6" id="KW-0812">Transmembrane</keyword>
<comment type="caution">
    <text evidence="9">The sequence shown here is derived from an EMBL/GenBank/DDBJ whole genome shotgun (WGS) entry which is preliminary data.</text>
</comment>
<evidence type="ECO:0000256" key="1">
    <source>
        <dbReference type="ARBA" id="ARBA00010342"/>
    </source>
</evidence>
<evidence type="ECO:0000313" key="10">
    <source>
        <dbReference type="Proteomes" id="UP000437736"/>
    </source>
</evidence>
<evidence type="ECO:0000256" key="4">
    <source>
        <dbReference type="ARBA" id="ARBA00022729"/>
    </source>
</evidence>
<gene>
    <name evidence="9" type="ORF">GHK86_17900</name>
</gene>
<dbReference type="InterPro" id="IPR038297">
    <property type="entry name" value="CcmH/CycL/NrfF/Ccl2_sf"/>
</dbReference>
<dbReference type="CDD" id="cd16378">
    <property type="entry name" value="CcmH_N"/>
    <property type="match status" value="1"/>
</dbReference>
<keyword evidence="6" id="KW-0472">Membrane</keyword>
<reference evidence="9 10" key="1">
    <citation type="submission" date="2019-11" db="EMBL/GenBank/DDBJ databases">
        <title>Acidiferrimicrobium australis gen. nov., sp. nov., an acidophilic and obligately heterotrophic, member of the Actinobacteria that catalyses dissimilatory oxido- reduction of iron isolated from metal-rich acidic water in Chile.</title>
        <authorList>
            <person name="Gonzalez D."/>
            <person name="Huber K."/>
            <person name="Hedrich S."/>
            <person name="Rojas-Villalobos C."/>
            <person name="Quatrini R."/>
            <person name="Dinamarca M.A."/>
            <person name="Schwarz A."/>
            <person name="Canales C."/>
            <person name="Nancucheo I."/>
        </authorList>
    </citation>
    <scope>NUCLEOTIDE SEQUENCE [LARGE SCALE GENOMIC DNA]</scope>
    <source>
        <strain evidence="9 10">USS-CCA1</strain>
    </source>
</reference>
<evidence type="ECO:0000256" key="3">
    <source>
        <dbReference type="ARBA" id="ARBA00022723"/>
    </source>
</evidence>
<organism evidence="9 10">
    <name type="scientific">Acidiferrimicrobium australe</name>
    <dbReference type="NCBI Taxonomy" id="2664430"/>
    <lineage>
        <taxon>Bacteria</taxon>
        <taxon>Bacillati</taxon>
        <taxon>Actinomycetota</taxon>
        <taxon>Acidimicrobiia</taxon>
        <taxon>Acidimicrobiales</taxon>
        <taxon>Acidimicrobiaceae</taxon>
        <taxon>Acidiferrimicrobium</taxon>
    </lineage>
</organism>
<keyword evidence="4 6" id="KW-0732">Signal</keyword>
<comment type="function">
    <text evidence="6">Possible subunit of a heme lyase.</text>
</comment>
<dbReference type="PANTHER" id="PTHR47870">
    <property type="entry name" value="CYTOCHROME C-TYPE BIOGENESIS PROTEIN CCMH"/>
    <property type="match status" value="1"/>
</dbReference>
<dbReference type="Pfam" id="PF03918">
    <property type="entry name" value="CcmH"/>
    <property type="match status" value="1"/>
</dbReference>
<keyword evidence="5 6" id="KW-0408">Iron</keyword>
<name>A0ABW9QZC9_9ACTN</name>
<comment type="similarity">
    <text evidence="1 6">Belongs to the CcmH/CycL/Ccl2/NrfF family.</text>
</comment>
<evidence type="ECO:0000256" key="7">
    <source>
        <dbReference type="SAM" id="MobiDB-lite"/>
    </source>
</evidence>
<dbReference type="InterPro" id="IPR051263">
    <property type="entry name" value="C-type_cytochrome_biogenesis"/>
</dbReference>
<protein>
    <recommendedName>
        <fullName evidence="6">Cytochrome c-type biogenesis protein</fullName>
    </recommendedName>
</protein>
<keyword evidence="6" id="KW-1133">Transmembrane helix</keyword>
<dbReference type="InterPro" id="IPR005616">
    <property type="entry name" value="CcmH/CycL/Ccl2/NrfF_N"/>
</dbReference>
<evidence type="ECO:0000313" key="9">
    <source>
        <dbReference type="EMBL" id="MST34587.1"/>
    </source>
</evidence>
<sequence>MAGHPGPGGDRHLRRDRHPHGVPRGPRRHHRRLLPVGDLADQPRLAHHQRHPRLRWERGLGRVSGTGRRALTRWVPWVAVVAVAAVALVLGSRQPPAHLTLQQRTEALASQVRCPVCVGETVAESSAAPAIAIRHEIRRDLAAGEKPSAVLASIEAAYGPSILEKPQATGIGLLLWVLPVLAAIAGLVGLAAAFVWWNRRRIGPPATEADHLLVAGMLGSLDHPTGEGP</sequence>
<feature type="compositionally biased region" description="Basic residues" evidence="7">
    <location>
        <begin position="12"/>
        <end position="33"/>
    </location>
</feature>
<keyword evidence="2 6" id="KW-0349">Heme</keyword>
<feature type="domain" description="CcmH/CycL/Ccl2/NrfF N-terminal" evidence="8">
    <location>
        <begin position="88"/>
        <end position="200"/>
    </location>
</feature>
<proteinExistence type="inferred from homology"/>
<evidence type="ECO:0000256" key="5">
    <source>
        <dbReference type="ARBA" id="ARBA00023004"/>
    </source>
</evidence>
<feature type="transmembrane region" description="Helical" evidence="6">
    <location>
        <begin position="173"/>
        <end position="197"/>
    </location>
</feature>